<dbReference type="SUPFAM" id="SSF53474">
    <property type="entry name" value="alpha/beta-Hydrolases"/>
    <property type="match status" value="1"/>
</dbReference>
<dbReference type="Gene3D" id="3.40.50.1820">
    <property type="entry name" value="alpha/beta hydrolase"/>
    <property type="match status" value="2"/>
</dbReference>
<dbReference type="EMBL" id="JDSS02000053">
    <property type="protein sequence ID" value="KFB65948.1"/>
    <property type="molecule type" value="Genomic_DNA"/>
</dbReference>
<dbReference type="STRING" id="1457154.CAPSK01_004787"/>
<reference evidence="1 2" key="1">
    <citation type="submission" date="2014-07" db="EMBL/GenBank/DDBJ databases">
        <title>Expanding our view of genomic diversity in Candidatus Accumulibacter clades.</title>
        <authorList>
            <person name="Skennerton C.T."/>
            <person name="Barr J.J."/>
            <person name="Slater F.R."/>
            <person name="Bond P.L."/>
            <person name="Tyson G.W."/>
        </authorList>
    </citation>
    <scope>NUCLEOTIDE SEQUENCE [LARGE SCALE GENOMIC DNA]</scope>
    <source>
        <strain evidence="2">SK-01</strain>
    </source>
</reference>
<dbReference type="Proteomes" id="UP000019812">
    <property type="component" value="Unassembled WGS sequence"/>
</dbReference>
<sequence>MSVDERGIITMSRQKEKAIRAWSGEALAVCSLAFACSASGAPALEDLAAGVKIDVSQISVSGISSGGFMAHQFHVAHSAHIMGAGIVAGGPYYCARGSIMDAVTRCSQFVMLECTAIGLDPKWCKKTDLAPKNKTEVERAARAAFAEAKKQEAAGSISKLANLKNAKVYLFSGTYDAIVSRGVMDSLFHFYADADKGGMAEANIAYSRTFPARHTMVRDSFNKPAGEVVGKCTLPPAVAPPTDQNAFIDDCEAVAKQREKQNGCICPVTAGVGMSGAATCPPSNKQALCKDLKDVDLAGAILKRIYGESALKAARVPVAESAVQAFDQRRVFSKFSDTSYNALQNASMAREGYVFIPQACKNGRQCKLHVAFHGCLQGGETDRRSSHSGNLFAKFAGYNEWAQANDIIVLYPQIQARTLPLNPRGCWDWWGQDYTHEAYHTQGGKQIKAVAQMINLLAGGQQALNIPAE</sequence>
<accession>A0A084XU04</accession>
<name>A0A084XU04_9PROT</name>
<dbReference type="AlphaFoldDB" id="A0A084XU04"/>
<gene>
    <name evidence="1" type="ORF">CAPSK01_004787</name>
</gene>
<comment type="caution">
    <text evidence="1">The sequence shown here is derived from an EMBL/GenBank/DDBJ whole genome shotgun (WGS) entry which is preliminary data.</text>
</comment>
<dbReference type="PANTHER" id="PTHR42972:SF8">
    <property type="entry name" value="POLYHYDROXYBUTYRATE DEPOLYMERASE"/>
    <property type="match status" value="1"/>
</dbReference>
<dbReference type="PANTHER" id="PTHR42972">
    <property type="entry name" value="TOL-PAL SYSTEM PROTEIN TOLB"/>
    <property type="match status" value="1"/>
</dbReference>
<organism evidence="1 2">
    <name type="scientific">Candidatus Accumulibacter vicinus</name>
    <dbReference type="NCBI Taxonomy" id="2954382"/>
    <lineage>
        <taxon>Bacteria</taxon>
        <taxon>Pseudomonadati</taxon>
        <taxon>Pseudomonadota</taxon>
        <taxon>Betaproteobacteria</taxon>
        <taxon>Candidatus Accumulibacter</taxon>
    </lineage>
</organism>
<protein>
    <submittedName>
        <fullName evidence="1">Esterase, PHB depolymerase family</fullName>
    </submittedName>
</protein>
<evidence type="ECO:0000313" key="2">
    <source>
        <dbReference type="Proteomes" id="UP000019812"/>
    </source>
</evidence>
<evidence type="ECO:0000313" key="1">
    <source>
        <dbReference type="EMBL" id="KFB65948.1"/>
    </source>
</evidence>
<proteinExistence type="predicted"/>
<dbReference type="InterPro" id="IPR029058">
    <property type="entry name" value="AB_hydrolase_fold"/>
</dbReference>